<name>A0A316DBF2_9BACL</name>
<evidence type="ECO:0000313" key="2">
    <source>
        <dbReference type="Proteomes" id="UP000245634"/>
    </source>
</evidence>
<dbReference type="EMBL" id="QGGL01000005">
    <property type="protein sequence ID" value="PWK14412.1"/>
    <property type="molecule type" value="Genomic_DNA"/>
</dbReference>
<accession>A0A316DBF2</accession>
<dbReference type="OrthoDB" id="2382256at2"/>
<keyword evidence="2" id="KW-1185">Reference proteome</keyword>
<dbReference type="InterPro" id="IPR054055">
    <property type="entry name" value="YpzH"/>
</dbReference>
<dbReference type="AlphaFoldDB" id="A0A316DBF2"/>
<proteinExistence type="predicted"/>
<gene>
    <name evidence="1" type="ORF">C7459_105169</name>
</gene>
<organism evidence="1 2">
    <name type="scientific">Tumebacillus permanentifrigoris</name>
    <dbReference type="NCBI Taxonomy" id="378543"/>
    <lineage>
        <taxon>Bacteria</taxon>
        <taxon>Bacillati</taxon>
        <taxon>Bacillota</taxon>
        <taxon>Bacilli</taxon>
        <taxon>Bacillales</taxon>
        <taxon>Alicyclobacillaceae</taxon>
        <taxon>Tumebacillus</taxon>
    </lineage>
</organism>
<evidence type="ECO:0000313" key="1">
    <source>
        <dbReference type="EMBL" id="PWK14412.1"/>
    </source>
</evidence>
<protein>
    <submittedName>
        <fullName evidence="1">Uncharacterized protein</fullName>
    </submittedName>
</protein>
<dbReference type="Pfam" id="PF21835">
    <property type="entry name" value="YIEGIA_cap"/>
    <property type="match status" value="1"/>
</dbReference>
<dbReference type="RefSeq" id="WP_109687893.1">
    <property type="nucleotide sequence ID" value="NZ_QGGL01000005.1"/>
</dbReference>
<dbReference type="Proteomes" id="UP000245634">
    <property type="component" value="Unassembled WGS sequence"/>
</dbReference>
<comment type="caution">
    <text evidence="1">The sequence shown here is derived from an EMBL/GenBank/DDBJ whole genome shotgun (WGS) entry which is preliminary data.</text>
</comment>
<reference evidence="1 2" key="1">
    <citation type="submission" date="2018-05" db="EMBL/GenBank/DDBJ databases">
        <title>Genomic Encyclopedia of Type Strains, Phase IV (KMG-IV): sequencing the most valuable type-strain genomes for metagenomic binning, comparative biology and taxonomic classification.</title>
        <authorList>
            <person name="Goeker M."/>
        </authorList>
    </citation>
    <scope>NUCLEOTIDE SEQUENCE [LARGE SCALE GENOMIC DNA]</scope>
    <source>
        <strain evidence="1 2">DSM 18773</strain>
    </source>
</reference>
<sequence length="64" mass="6909">MSTKRSRDIIAVVTTDKKHLAGGKAQAFLAETPEDCHKLTLELARALQGEVASLSNGVYLILDL</sequence>